<organism evidence="2 3">
    <name type="scientific">Parabacteroides goldsteinii DSM 19448 = WAL 12034</name>
    <dbReference type="NCBI Taxonomy" id="927665"/>
    <lineage>
        <taxon>Bacteria</taxon>
        <taxon>Pseudomonadati</taxon>
        <taxon>Bacteroidota</taxon>
        <taxon>Bacteroidia</taxon>
        <taxon>Bacteroidales</taxon>
        <taxon>Tannerellaceae</taxon>
        <taxon>Parabacteroides</taxon>
    </lineage>
</organism>
<feature type="region of interest" description="Disordered" evidence="1">
    <location>
        <begin position="209"/>
        <end position="236"/>
    </location>
</feature>
<sequence length="422" mass="49458">MKQTQLYYALMLFFLVLCSCEDDIPLFPEENEFMSLSTKSSITLDENILQIQATVQKVDSAIPFFNRFKELYGNPLWQYAIPMGEEDERDISFFVPIYKDNTKRIINTIWFFDLVGDTLRYKTITRDNDSICYYRQDFVFDELSCNIFGDESTAKIKFEASPQTRSWVKEYYDCHYGIIQWGEVEVHKELYCKERFVWKQETVTGVTDNNPIIGGETPIGGGGGTPSPSPDEEKKLTSNNLMTSVAEIKKMMKELGCDIDDVTIKLGIECGSNARVSVDEKNGAKTIEICNKFFDYEYKDQISILYHESYHCTHDRPWSNKERMSLDPPLIIEIPEVHMNYLRDYVYDLILPNEKQGYIDSWDKKIEYLNCPEYYENEINAYKSERITMPNVSAKYNQEREYMFWKNSILGNKSSTMYNHQK</sequence>
<dbReference type="PROSITE" id="PS51257">
    <property type="entry name" value="PROKAR_LIPOPROTEIN"/>
    <property type="match status" value="1"/>
</dbReference>
<gene>
    <name evidence="2" type="ORF">HMPREF1535_02549</name>
</gene>
<reference evidence="2 3" key="1">
    <citation type="submission" date="2013-04" db="EMBL/GenBank/DDBJ databases">
        <title>The Genome Sequence of Parabacteroides goldsteinii DSM 19448.</title>
        <authorList>
            <consortium name="The Broad Institute Genomics Platform"/>
            <person name="Earl A."/>
            <person name="Ward D."/>
            <person name="Feldgarden M."/>
            <person name="Gevers D."/>
            <person name="Martens E."/>
            <person name="Sakamoto M."/>
            <person name="Benno Y."/>
            <person name="Song Y."/>
            <person name="Liu C."/>
            <person name="Lee J."/>
            <person name="Bolanos M."/>
            <person name="Vaisanen M.L."/>
            <person name="Finegold S.M."/>
            <person name="Walker B."/>
            <person name="Young S."/>
            <person name="Zeng Q."/>
            <person name="Gargeya S."/>
            <person name="Fitzgerald M."/>
            <person name="Haas B."/>
            <person name="Abouelleil A."/>
            <person name="Allen A.W."/>
            <person name="Alvarado L."/>
            <person name="Arachchi H.M."/>
            <person name="Berlin A.M."/>
            <person name="Chapman S.B."/>
            <person name="Gainer-Dewar J."/>
            <person name="Goldberg J."/>
            <person name="Griggs A."/>
            <person name="Gujja S."/>
            <person name="Hansen M."/>
            <person name="Howarth C."/>
            <person name="Imamovic A."/>
            <person name="Ireland A."/>
            <person name="Larimer J."/>
            <person name="McCowan C."/>
            <person name="Murphy C."/>
            <person name="Pearson M."/>
            <person name="Poon T.W."/>
            <person name="Priest M."/>
            <person name="Roberts A."/>
            <person name="Saif S."/>
            <person name="Shea T."/>
            <person name="Sisk P."/>
            <person name="Sykes S."/>
            <person name="Wortman J."/>
            <person name="Nusbaum C."/>
            <person name="Birren B."/>
        </authorList>
    </citation>
    <scope>NUCLEOTIDE SEQUENCE [LARGE SCALE GENOMIC DNA]</scope>
    <source>
        <strain evidence="2 3">DSM 19448</strain>
    </source>
</reference>
<evidence type="ECO:0000313" key="3">
    <source>
        <dbReference type="Proteomes" id="UP000033047"/>
    </source>
</evidence>
<dbReference type="EMBL" id="AQHV01000012">
    <property type="protein sequence ID" value="KKB54796.1"/>
    <property type="molecule type" value="Genomic_DNA"/>
</dbReference>
<name>A0A0F5JA79_9BACT</name>
<dbReference type="RefSeq" id="WP_148499111.1">
    <property type="nucleotide sequence ID" value="NZ_KQ033912.1"/>
</dbReference>
<dbReference type="Proteomes" id="UP000033047">
    <property type="component" value="Unassembled WGS sequence"/>
</dbReference>
<dbReference type="STRING" id="927665.HMPREF1535_02549"/>
<evidence type="ECO:0000256" key="1">
    <source>
        <dbReference type="SAM" id="MobiDB-lite"/>
    </source>
</evidence>
<evidence type="ECO:0008006" key="4">
    <source>
        <dbReference type="Google" id="ProtNLM"/>
    </source>
</evidence>
<accession>A0A0F5JA79</accession>
<dbReference type="AlphaFoldDB" id="A0A0F5JA79"/>
<dbReference type="PATRIC" id="fig|927665.4.peg.2623"/>
<proteinExistence type="predicted"/>
<evidence type="ECO:0000313" key="2">
    <source>
        <dbReference type="EMBL" id="KKB54796.1"/>
    </source>
</evidence>
<comment type="caution">
    <text evidence="2">The sequence shown here is derived from an EMBL/GenBank/DDBJ whole genome shotgun (WGS) entry which is preliminary data.</text>
</comment>
<protein>
    <recommendedName>
        <fullName evidence="4">Lipoprotein</fullName>
    </recommendedName>
</protein>
<dbReference type="HOGENOM" id="CLU_650270_0_0_10"/>